<feature type="chain" id="PRO_5030075611" description="Adhesin domain-containing protein" evidence="1">
    <location>
        <begin position="20"/>
        <end position="347"/>
    </location>
</feature>
<dbReference type="RefSeq" id="WP_013612314.1">
    <property type="nucleotide sequence ID" value="NZ_JADMYR010000047.1"/>
</dbReference>
<dbReference type="AlphaFoldDB" id="A0A3D4ZC86"/>
<reference evidence="2 3" key="1">
    <citation type="submission" date="2018-08" db="EMBL/GenBank/DDBJ databases">
        <title>A genome reference for cultivated species of the human gut microbiota.</title>
        <authorList>
            <person name="Zou Y."/>
            <person name="Xue W."/>
            <person name="Luo G."/>
        </authorList>
    </citation>
    <scope>NUCLEOTIDE SEQUENCE [LARGE SCALE GENOMIC DNA]</scope>
    <source>
        <strain evidence="2 3">OF03-11</strain>
    </source>
</reference>
<feature type="signal peptide" evidence="1">
    <location>
        <begin position="1"/>
        <end position="19"/>
    </location>
</feature>
<dbReference type="Proteomes" id="UP000284434">
    <property type="component" value="Unassembled WGS sequence"/>
</dbReference>
<protein>
    <recommendedName>
        <fullName evidence="4">Adhesin domain-containing protein</fullName>
    </recommendedName>
</protein>
<proteinExistence type="predicted"/>
<keyword evidence="1" id="KW-0732">Signal</keyword>
<evidence type="ECO:0000313" key="3">
    <source>
        <dbReference type="Proteomes" id="UP000284434"/>
    </source>
</evidence>
<gene>
    <name evidence="2" type="ORF">DXA53_14535</name>
</gene>
<evidence type="ECO:0008006" key="4">
    <source>
        <dbReference type="Google" id="ProtNLM"/>
    </source>
</evidence>
<accession>A0A3D4ZC86</accession>
<evidence type="ECO:0000313" key="2">
    <source>
        <dbReference type="EMBL" id="RGY04920.1"/>
    </source>
</evidence>
<name>A0A3D4ZC86_9BACT</name>
<evidence type="ECO:0000256" key="1">
    <source>
        <dbReference type="SAM" id="SignalP"/>
    </source>
</evidence>
<dbReference type="OMA" id="WNENRIV"/>
<organism evidence="2 3">
    <name type="scientific">Odoribacter splanchnicus</name>
    <dbReference type="NCBI Taxonomy" id="28118"/>
    <lineage>
        <taxon>Bacteria</taxon>
        <taxon>Pseudomonadati</taxon>
        <taxon>Bacteroidota</taxon>
        <taxon>Bacteroidia</taxon>
        <taxon>Bacteroidales</taxon>
        <taxon>Odoribacteraceae</taxon>
        <taxon>Odoribacter</taxon>
    </lineage>
</organism>
<comment type="caution">
    <text evidence="2">The sequence shown here is derived from an EMBL/GenBank/DDBJ whole genome shotgun (WGS) entry which is preliminary data.</text>
</comment>
<dbReference type="GeneID" id="61275352"/>
<sequence>MKVLIAVLCLLVAGIQSKAETSEKKYEKTYPKAGIEELVLSNQYGKMEIVQVDGDEIKVAVAMKVTAKSGVKADETLELIQIVETITGQYLNFKTEFGKDMGLKQFLTNTTLNVDYKVSVPKGIKLRLISTNGNVYLTNFSGEVNADIRVGDFKATALSGGELYIKQEKGIFNVEEVALMKGEFRNCTIRIASGDDVRLETNACDGELESMGKLNLRSSGGTMKIGDVEELTGSSSFTKYEVQDLGSYVDMDMKMGEMNIRNIQLLFSEIRLKGSFTKVGLTFEKDAGYHLEIKHNKSLKMGLPDGMELEQKSASERNMTVSSKFVGNPKYTGEVLLELSNGSLYIQ</sequence>
<dbReference type="EMBL" id="QSCO01000021">
    <property type="protein sequence ID" value="RGY04920.1"/>
    <property type="molecule type" value="Genomic_DNA"/>
</dbReference>